<dbReference type="STRING" id="441209.GCA_001870665_02043"/>
<sequence length="119" mass="12873">MGCAEETGARAALSPPQNAEYLGVQTLLLDNNTVSFVVRMRGARDRADVVTYARCAAAQYTLIRGYGFAQHVRTNVRRSGDVWVGDGGFVISPDIPAGMRNLDAEVIVDDCREQGIPTV</sequence>
<keyword evidence="2" id="KW-1185">Reference proteome</keyword>
<proteinExistence type="predicted"/>
<protein>
    <recommendedName>
        <fullName evidence="3">Lipoprotein</fullName>
    </recommendedName>
</protein>
<evidence type="ECO:0000313" key="2">
    <source>
        <dbReference type="Proteomes" id="UP000228948"/>
    </source>
</evidence>
<organism evidence="1 2">
    <name type="scientific">Roseinatronobacter bogoriensis subsp. barguzinensis</name>
    <dbReference type="NCBI Taxonomy" id="441209"/>
    <lineage>
        <taxon>Bacteria</taxon>
        <taxon>Pseudomonadati</taxon>
        <taxon>Pseudomonadota</taxon>
        <taxon>Alphaproteobacteria</taxon>
        <taxon>Rhodobacterales</taxon>
        <taxon>Paracoccaceae</taxon>
        <taxon>Roseinatronobacter</taxon>
    </lineage>
</organism>
<evidence type="ECO:0000313" key="1">
    <source>
        <dbReference type="EMBL" id="ATX67855.1"/>
    </source>
</evidence>
<accession>A0A2K8KJ79</accession>
<dbReference type="KEGG" id="rbg:BG454_11320"/>
<dbReference type="EMBL" id="CP024899">
    <property type="protein sequence ID" value="ATX67855.1"/>
    <property type="molecule type" value="Genomic_DNA"/>
</dbReference>
<name>A0A2K8KJ79_9RHOB</name>
<dbReference type="RefSeq" id="WP_071482135.1">
    <property type="nucleotide sequence ID" value="NZ_CP024899.1"/>
</dbReference>
<dbReference type="OrthoDB" id="7860885at2"/>
<reference evidence="1 2" key="1">
    <citation type="submission" date="2017-11" db="EMBL/GenBank/DDBJ databases">
        <title>Revised Sequence and Annotation of the Rhodobaca barguzinensis strain alga05 Genome.</title>
        <authorList>
            <person name="Kopejtka K."/>
            <person name="Tomasch J.M."/>
            <person name="Bunk B."/>
            <person name="Koblizek M."/>
        </authorList>
    </citation>
    <scope>NUCLEOTIDE SEQUENCE [LARGE SCALE GENOMIC DNA]</scope>
    <source>
        <strain evidence="2">alga05</strain>
    </source>
</reference>
<gene>
    <name evidence="1" type="ORF">BG454_11320</name>
</gene>
<dbReference type="AlphaFoldDB" id="A0A2K8KJ79"/>
<evidence type="ECO:0008006" key="3">
    <source>
        <dbReference type="Google" id="ProtNLM"/>
    </source>
</evidence>
<dbReference type="Proteomes" id="UP000228948">
    <property type="component" value="Chromosome"/>
</dbReference>